<feature type="region of interest" description="Disordered" evidence="1">
    <location>
        <begin position="36"/>
        <end position="56"/>
    </location>
</feature>
<evidence type="ECO:0000256" key="1">
    <source>
        <dbReference type="SAM" id="MobiDB-lite"/>
    </source>
</evidence>
<dbReference type="Gene3D" id="3.30.70.2190">
    <property type="match status" value="1"/>
</dbReference>
<accession>A0A221VZI6</accession>
<reference evidence="2 3" key="1">
    <citation type="submission" date="2017-07" db="EMBL/GenBank/DDBJ databases">
        <title>Complete genome sequence of Actinoalloteichus hoggarensis DSM 45943, type strain of Actinoalloteichus hoggarensis.</title>
        <authorList>
            <person name="Ruckert C."/>
            <person name="Nouioui I."/>
            <person name="Willmese J."/>
            <person name="van Wezel G."/>
            <person name="Klenk H.-P."/>
            <person name="Kalinowski J."/>
            <person name="Zotchev S.B."/>
        </authorList>
    </citation>
    <scope>NUCLEOTIDE SEQUENCE [LARGE SCALE GENOMIC DNA]</scope>
    <source>
        <strain evidence="2 3">DSM 45943</strain>
    </source>
</reference>
<keyword evidence="3" id="KW-1185">Reference proteome</keyword>
<dbReference type="EMBL" id="CP022521">
    <property type="protein sequence ID" value="ASO18701.1"/>
    <property type="molecule type" value="Genomic_DNA"/>
</dbReference>
<dbReference type="AlphaFoldDB" id="A0A221VZI6"/>
<gene>
    <name evidence="2" type="ORF">AHOG_05240</name>
</gene>
<proteinExistence type="predicted"/>
<protein>
    <submittedName>
        <fullName evidence="2">Uncharacterized protein</fullName>
    </submittedName>
</protein>
<organism evidence="2 3">
    <name type="scientific">Actinoalloteichus hoggarensis</name>
    <dbReference type="NCBI Taxonomy" id="1470176"/>
    <lineage>
        <taxon>Bacteria</taxon>
        <taxon>Bacillati</taxon>
        <taxon>Actinomycetota</taxon>
        <taxon>Actinomycetes</taxon>
        <taxon>Pseudonocardiales</taxon>
        <taxon>Pseudonocardiaceae</taxon>
        <taxon>Actinoalloteichus</taxon>
    </lineage>
</organism>
<evidence type="ECO:0000313" key="3">
    <source>
        <dbReference type="Proteomes" id="UP000204221"/>
    </source>
</evidence>
<evidence type="ECO:0000313" key="2">
    <source>
        <dbReference type="EMBL" id="ASO18701.1"/>
    </source>
</evidence>
<sequence>MGARIVGRTRRIFTNSPTSGMLVISNRMSPRYIELTTPQNSPGSSETSRGPGVMPWMGARDPFAAAHPWYVLVEPSDPTPAARLDEVVETALGTASDRELLPDAVVADGSARIDALWNLRENISEAQNREGRAPSTM</sequence>
<name>A0A221VZI6_9PSEU</name>
<feature type="compositionally biased region" description="Polar residues" evidence="1">
    <location>
        <begin position="36"/>
        <end position="48"/>
    </location>
</feature>
<dbReference type="KEGG" id="ahg:AHOG_05240"/>
<dbReference type="Proteomes" id="UP000204221">
    <property type="component" value="Chromosome"/>
</dbReference>